<evidence type="ECO:0000313" key="3">
    <source>
        <dbReference type="Proteomes" id="UP000593567"/>
    </source>
</evidence>
<proteinExistence type="predicted"/>
<keyword evidence="1" id="KW-0175">Coiled coil</keyword>
<organism evidence="2 3">
    <name type="scientific">Bugula neritina</name>
    <name type="common">Brown bryozoan</name>
    <name type="synonym">Sertularia neritina</name>
    <dbReference type="NCBI Taxonomy" id="10212"/>
    <lineage>
        <taxon>Eukaryota</taxon>
        <taxon>Metazoa</taxon>
        <taxon>Spiralia</taxon>
        <taxon>Lophotrochozoa</taxon>
        <taxon>Bryozoa</taxon>
        <taxon>Gymnolaemata</taxon>
        <taxon>Cheilostomatida</taxon>
        <taxon>Flustrina</taxon>
        <taxon>Buguloidea</taxon>
        <taxon>Bugulidae</taxon>
        <taxon>Bugula</taxon>
    </lineage>
</organism>
<dbReference type="Proteomes" id="UP000593567">
    <property type="component" value="Unassembled WGS sequence"/>
</dbReference>
<dbReference type="InterPro" id="IPR042800">
    <property type="entry name" value="Map3k7cl"/>
</dbReference>
<accession>A0A7J7IW88</accession>
<evidence type="ECO:0000256" key="1">
    <source>
        <dbReference type="SAM" id="Coils"/>
    </source>
</evidence>
<evidence type="ECO:0000313" key="2">
    <source>
        <dbReference type="EMBL" id="KAF6018163.1"/>
    </source>
</evidence>
<dbReference type="GO" id="GO:0005829">
    <property type="term" value="C:cytosol"/>
    <property type="evidence" value="ECO:0007669"/>
    <property type="project" value="TreeGrafter"/>
</dbReference>
<protein>
    <submittedName>
        <fullName evidence="2">MAP3K7</fullName>
    </submittedName>
</protein>
<dbReference type="PANTHER" id="PTHR47140:SF1">
    <property type="entry name" value="MAP3K7 C-TERMINAL-LIKE PROTEIN"/>
    <property type="match status" value="1"/>
</dbReference>
<sequence>MEVLSKFYVFDDIVDVLRVKSLSTSKLNAGAFMQDTQSTPTPPPSFSQLDDSLKPLQPLASSSQSMLIYYEHVALAERYVKLQQERVSAQARVAELKRSLQEQRAIRRRNEQLMREYQRLADENEDYIQMKESLERQLGEVGLPVC</sequence>
<name>A0A7J7IW88_BUGNE</name>
<dbReference type="PANTHER" id="PTHR47140">
    <property type="entry name" value="MAP3K7 C-TERMINAL-LIKE PROTEIN"/>
    <property type="match status" value="1"/>
</dbReference>
<dbReference type="EMBL" id="VXIV02003330">
    <property type="protein sequence ID" value="KAF6018163.1"/>
    <property type="molecule type" value="Genomic_DNA"/>
</dbReference>
<dbReference type="GO" id="GO:0005634">
    <property type="term" value="C:nucleus"/>
    <property type="evidence" value="ECO:0007669"/>
    <property type="project" value="TreeGrafter"/>
</dbReference>
<dbReference type="AlphaFoldDB" id="A0A7J7IW88"/>
<keyword evidence="3" id="KW-1185">Reference proteome</keyword>
<comment type="caution">
    <text evidence="2">The sequence shown here is derived from an EMBL/GenBank/DDBJ whole genome shotgun (WGS) entry which is preliminary data.</text>
</comment>
<gene>
    <name evidence="2" type="ORF">EB796_023528</name>
</gene>
<feature type="coiled-coil region" evidence="1">
    <location>
        <begin position="79"/>
        <end position="137"/>
    </location>
</feature>
<reference evidence="2" key="1">
    <citation type="submission" date="2020-06" db="EMBL/GenBank/DDBJ databases">
        <title>Draft genome of Bugula neritina, a colonial animal packing powerful symbionts and potential medicines.</title>
        <authorList>
            <person name="Rayko M."/>
        </authorList>
    </citation>
    <scope>NUCLEOTIDE SEQUENCE [LARGE SCALE GENOMIC DNA]</scope>
    <source>
        <strain evidence="2">Kwan_BN1</strain>
    </source>
</reference>